<dbReference type="Gene3D" id="1.10.3730.20">
    <property type="match status" value="1"/>
</dbReference>
<feature type="transmembrane region" description="Helical" evidence="5">
    <location>
        <begin position="115"/>
        <end position="133"/>
    </location>
</feature>
<dbReference type="EMBL" id="BAEO01000014">
    <property type="protein sequence ID" value="GAC18165.1"/>
    <property type="molecule type" value="Genomic_DNA"/>
</dbReference>
<feature type="transmembrane region" description="Helical" evidence="5">
    <location>
        <begin position="214"/>
        <end position="235"/>
    </location>
</feature>
<dbReference type="STRING" id="493475.GARC_1185"/>
<feature type="transmembrane region" description="Helical" evidence="5">
    <location>
        <begin position="58"/>
        <end position="80"/>
    </location>
</feature>
<evidence type="ECO:0000256" key="3">
    <source>
        <dbReference type="ARBA" id="ARBA00022989"/>
    </source>
</evidence>
<keyword evidence="4 5" id="KW-0472">Membrane</keyword>
<feature type="transmembrane region" description="Helical" evidence="5">
    <location>
        <begin position="33"/>
        <end position="51"/>
    </location>
</feature>
<evidence type="ECO:0000313" key="7">
    <source>
        <dbReference type="EMBL" id="GAC18165.1"/>
    </source>
</evidence>
<dbReference type="Proteomes" id="UP000006327">
    <property type="component" value="Unassembled WGS sequence"/>
</dbReference>
<proteinExistence type="predicted"/>
<evidence type="ECO:0000256" key="2">
    <source>
        <dbReference type="ARBA" id="ARBA00022692"/>
    </source>
</evidence>
<dbReference type="GO" id="GO:0016020">
    <property type="term" value="C:membrane"/>
    <property type="evidence" value="ECO:0007669"/>
    <property type="project" value="UniProtKB-SubCell"/>
</dbReference>
<feature type="transmembrane region" description="Helical" evidence="5">
    <location>
        <begin position="86"/>
        <end position="108"/>
    </location>
</feature>
<dbReference type="eggNOG" id="COG0697">
    <property type="taxonomic scope" value="Bacteria"/>
</dbReference>
<dbReference type="AlphaFoldDB" id="K6Z405"/>
<dbReference type="RefSeq" id="WP_007617697.1">
    <property type="nucleotide sequence ID" value="NZ_BAEO01000014.1"/>
</dbReference>
<dbReference type="PANTHER" id="PTHR32322">
    <property type="entry name" value="INNER MEMBRANE TRANSPORTER"/>
    <property type="match status" value="1"/>
</dbReference>
<evidence type="ECO:0000256" key="1">
    <source>
        <dbReference type="ARBA" id="ARBA00004141"/>
    </source>
</evidence>
<dbReference type="OrthoDB" id="7158585at2"/>
<evidence type="ECO:0000256" key="4">
    <source>
        <dbReference type="ARBA" id="ARBA00023136"/>
    </source>
</evidence>
<evidence type="ECO:0000259" key="6">
    <source>
        <dbReference type="Pfam" id="PF00892"/>
    </source>
</evidence>
<evidence type="ECO:0000313" key="8">
    <source>
        <dbReference type="Proteomes" id="UP000006327"/>
    </source>
</evidence>
<gene>
    <name evidence="7" type="primary">eamA</name>
    <name evidence="7" type="ORF">GARC_1185</name>
</gene>
<keyword evidence="3 5" id="KW-1133">Transmembrane helix</keyword>
<dbReference type="PANTHER" id="PTHR32322:SF9">
    <property type="entry name" value="AMINO-ACID METABOLITE EFFLUX PUMP-RELATED"/>
    <property type="match status" value="1"/>
</dbReference>
<feature type="transmembrane region" description="Helical" evidence="5">
    <location>
        <begin position="172"/>
        <end position="194"/>
    </location>
</feature>
<comment type="subcellular location">
    <subcellularLocation>
        <location evidence="1">Membrane</location>
        <topology evidence="1">Multi-pass membrane protein</topology>
    </subcellularLocation>
</comment>
<feature type="transmembrane region" description="Helical" evidence="5">
    <location>
        <begin position="267"/>
        <end position="285"/>
    </location>
</feature>
<feature type="transmembrane region" description="Helical" evidence="5">
    <location>
        <begin position="242"/>
        <end position="261"/>
    </location>
</feature>
<dbReference type="InterPro" id="IPR000620">
    <property type="entry name" value="EamA_dom"/>
</dbReference>
<evidence type="ECO:0000256" key="5">
    <source>
        <dbReference type="SAM" id="Phobius"/>
    </source>
</evidence>
<feature type="domain" description="EamA" evidence="6">
    <location>
        <begin position="143"/>
        <end position="284"/>
    </location>
</feature>
<dbReference type="Pfam" id="PF00892">
    <property type="entry name" value="EamA"/>
    <property type="match status" value="2"/>
</dbReference>
<dbReference type="InterPro" id="IPR037185">
    <property type="entry name" value="EmrE-like"/>
</dbReference>
<dbReference type="InterPro" id="IPR050638">
    <property type="entry name" value="AA-Vitamin_Transporters"/>
</dbReference>
<dbReference type="SUPFAM" id="SSF103481">
    <property type="entry name" value="Multidrug resistance efflux transporter EmrE"/>
    <property type="match status" value="2"/>
</dbReference>
<feature type="domain" description="EamA" evidence="6">
    <location>
        <begin position="6"/>
        <end position="131"/>
    </location>
</feature>
<protein>
    <submittedName>
        <fullName evidence="7">O-acetylserine/cysteine efflux transporter</fullName>
    </submittedName>
</protein>
<keyword evidence="2 5" id="KW-0812">Transmembrane</keyword>
<name>K6Z405_9ALTE</name>
<feature type="transmembrane region" description="Helical" evidence="5">
    <location>
        <begin position="7"/>
        <end position="27"/>
    </location>
</feature>
<feature type="transmembrane region" description="Helical" evidence="5">
    <location>
        <begin position="139"/>
        <end position="160"/>
    </location>
</feature>
<reference evidence="7 8" key="1">
    <citation type="journal article" date="2017" name="Antonie Van Leeuwenhoek">
        <title>Rhizobium rhizosphaerae sp. nov., a novel species isolated from rice rhizosphere.</title>
        <authorList>
            <person name="Zhao J.J."/>
            <person name="Zhang J."/>
            <person name="Zhang R.J."/>
            <person name="Zhang C.W."/>
            <person name="Yin H.Q."/>
            <person name="Zhang X.X."/>
        </authorList>
    </citation>
    <scope>NUCLEOTIDE SEQUENCE [LARGE SCALE GENOMIC DNA]</scope>
    <source>
        <strain evidence="7 8">BSs20135</strain>
    </source>
</reference>
<keyword evidence="8" id="KW-1185">Reference proteome</keyword>
<accession>K6Z405</accession>
<sequence length="298" mass="32524">MSNKDMLIALSIVVLWGVNFVVIAWGLEGMPPLLMGGLRFLLVASIGSLFFKRPDIPFVWWVAYAIPISFLQFAFLFSAMKFGMPAGLASLALQSQALFTLLFAFLILKEAIKGYQLLAIIVAISGLSLIAFSHDTTTMTAIGFGLTMAGAASWAMGNICNRTISNRGYKANVNLIIWSAWVPPIPFFICSLWFEGPEIIIDSLVSFSWQSMASLIYLAVFATILGYGSWSYLLSRYPTSQVAPLSLGVPIVGLTSASLLLNESVSAIQWMGAFLVLTGLLMNTFGSRFKRKIAIEAQ</sequence>
<organism evidence="7 8">
    <name type="scientific">Paraglaciecola arctica BSs20135</name>
    <dbReference type="NCBI Taxonomy" id="493475"/>
    <lineage>
        <taxon>Bacteria</taxon>
        <taxon>Pseudomonadati</taxon>
        <taxon>Pseudomonadota</taxon>
        <taxon>Gammaproteobacteria</taxon>
        <taxon>Alteromonadales</taxon>
        <taxon>Alteromonadaceae</taxon>
        <taxon>Paraglaciecola</taxon>
    </lineage>
</organism>
<comment type="caution">
    <text evidence="7">The sequence shown here is derived from an EMBL/GenBank/DDBJ whole genome shotgun (WGS) entry which is preliminary data.</text>
</comment>